<comment type="caution">
    <text evidence="1">The sequence shown here is derived from an EMBL/GenBank/DDBJ whole genome shotgun (WGS) entry which is preliminary data.</text>
</comment>
<dbReference type="InterPro" id="IPR052159">
    <property type="entry name" value="Competence_DNA_uptake"/>
</dbReference>
<dbReference type="Gene3D" id="3.60.15.10">
    <property type="entry name" value="Ribonuclease Z/Hydroxyacylglutathione hydrolase-like"/>
    <property type="match status" value="1"/>
</dbReference>
<dbReference type="SUPFAM" id="SSF56281">
    <property type="entry name" value="Metallo-hydrolase/oxidoreductase"/>
    <property type="match status" value="1"/>
</dbReference>
<dbReference type="PANTHER" id="PTHR30619:SF1">
    <property type="entry name" value="RECOMBINATION PROTEIN 2"/>
    <property type="match status" value="1"/>
</dbReference>
<proteinExistence type="predicted"/>
<keyword evidence="2" id="KW-1185">Reference proteome</keyword>
<dbReference type="RefSeq" id="WP_304436522.1">
    <property type="nucleotide sequence ID" value="NZ_JAUKUC010000001.1"/>
</dbReference>
<dbReference type="PANTHER" id="PTHR30619">
    <property type="entry name" value="DNA INTERNALIZATION/COMPETENCE PROTEIN COMEC/REC2"/>
    <property type="match status" value="1"/>
</dbReference>
<reference evidence="1" key="2">
    <citation type="submission" date="2023-06" db="EMBL/GenBank/DDBJ databases">
        <authorList>
            <person name="Lucena T."/>
            <person name="Sun Q."/>
        </authorList>
    </citation>
    <scope>NUCLEOTIDE SEQUENCE</scope>
    <source>
        <strain evidence="1">CECT 8869</strain>
    </source>
</reference>
<dbReference type="EMBL" id="JAUKUC010000001">
    <property type="protein sequence ID" value="MDO1513709.1"/>
    <property type="molecule type" value="Genomic_DNA"/>
</dbReference>
<sequence>MKIYQHLLVVQVLLVSTFCYSQDVDKQLSNWEEGMMDIHHINTGRGDAAFAILPDGTTLLIDAGDMSETHPRTLSARNAPRMPNTNKTAPEWIVDYMHQFFPKGYKKQLNYALITHYHDDHFGELDSLRLKAANGDYRLTGITEIGNKFPIHKVLDRGFTYPINLRNPEIQNQERFQNDAYGMVPTLKNYWKFLADEQTRNGLVHEHLIPGQNNQIVLVNKVKKYHNFNIRNIAVNGTVWTGVGNDTLPLFSKGEYPGENNLSTCIKISYGKFDYFTGGDISGVNGIGATDDNSVESHIAPVIGAVDVATLNHHGNRDSQNDVYVRTLRPRVWIQQNWSSDHPGDEVLRRITSKELYPGERDVFSNVMLQANKDVIGGRLNQYKSQNGHIVLRVYPNGNNYSIFVLDDTTDKREITAEFGPYEAR</sequence>
<dbReference type="InterPro" id="IPR036866">
    <property type="entry name" value="RibonucZ/Hydroxyglut_hydro"/>
</dbReference>
<evidence type="ECO:0000313" key="2">
    <source>
        <dbReference type="Proteomes" id="UP001168579"/>
    </source>
</evidence>
<dbReference type="Proteomes" id="UP001168579">
    <property type="component" value="Unassembled WGS sequence"/>
</dbReference>
<reference evidence="1" key="1">
    <citation type="journal article" date="2014" name="Int. J. Syst. Evol. Microbiol.">
        <title>Complete genome of a new Firmicutes species belonging to the dominant human colonic microbiota ('Ruminococcus bicirculans') reveals two chromosomes and a selective capacity to utilize plant glucans.</title>
        <authorList>
            <consortium name="NISC Comparative Sequencing Program"/>
            <person name="Wegmann U."/>
            <person name="Louis P."/>
            <person name="Goesmann A."/>
            <person name="Henrissat B."/>
            <person name="Duncan S.H."/>
            <person name="Flint H.J."/>
        </authorList>
    </citation>
    <scope>NUCLEOTIDE SEQUENCE</scope>
    <source>
        <strain evidence="1">CECT 8869</strain>
    </source>
</reference>
<accession>A0ABT8RS08</accession>
<organism evidence="1 2">
    <name type="scientific">Maribacter confluentis</name>
    <dbReference type="NCBI Taxonomy" id="1656093"/>
    <lineage>
        <taxon>Bacteria</taxon>
        <taxon>Pseudomonadati</taxon>
        <taxon>Bacteroidota</taxon>
        <taxon>Flavobacteriia</taxon>
        <taxon>Flavobacteriales</taxon>
        <taxon>Flavobacteriaceae</taxon>
        <taxon>Maribacter</taxon>
    </lineage>
</organism>
<gene>
    <name evidence="1" type="ORF">Q2T41_13680</name>
</gene>
<name>A0ABT8RS08_9FLAO</name>
<evidence type="ECO:0000313" key="1">
    <source>
        <dbReference type="EMBL" id="MDO1513709.1"/>
    </source>
</evidence>
<protein>
    <submittedName>
        <fullName evidence="1">MBL fold metallo-hydrolase</fullName>
    </submittedName>
</protein>